<feature type="region of interest" description="Disordered" evidence="1">
    <location>
        <begin position="83"/>
        <end position="109"/>
    </location>
</feature>
<name>A0A8J4UXC9_9MYCE</name>
<feature type="non-terminal residue" evidence="2">
    <location>
        <position position="109"/>
    </location>
</feature>
<gene>
    <name evidence="2" type="ORF">CYY_008371</name>
</gene>
<sequence length="109" mass="12526">MADISNKILEWSLHPLADKCEYIAHFKEGKLYPSEITFIVTSMCINVSNDSNGNPDMKQLPHVPDHITTLSINFNNNRVFKSNDKKRSLVGKQQQQPNVKKRKQDNDND</sequence>
<evidence type="ECO:0000313" key="3">
    <source>
        <dbReference type="Proteomes" id="UP000695562"/>
    </source>
</evidence>
<organism evidence="2 3">
    <name type="scientific">Polysphondylium violaceum</name>
    <dbReference type="NCBI Taxonomy" id="133409"/>
    <lineage>
        <taxon>Eukaryota</taxon>
        <taxon>Amoebozoa</taxon>
        <taxon>Evosea</taxon>
        <taxon>Eumycetozoa</taxon>
        <taxon>Dictyostelia</taxon>
        <taxon>Dictyosteliales</taxon>
        <taxon>Dictyosteliaceae</taxon>
        <taxon>Polysphondylium</taxon>
    </lineage>
</organism>
<dbReference type="AlphaFoldDB" id="A0A8J4UXC9"/>
<reference evidence="2" key="1">
    <citation type="submission" date="2020-01" db="EMBL/GenBank/DDBJ databases">
        <title>Development of genomics and gene disruption for Polysphondylium violaceum indicates a role for the polyketide synthase stlB in stalk morphogenesis.</title>
        <authorList>
            <person name="Narita B."/>
            <person name="Kawabe Y."/>
            <person name="Kin K."/>
            <person name="Saito T."/>
            <person name="Gibbs R."/>
            <person name="Kuspa A."/>
            <person name="Muzny D."/>
            <person name="Queller D."/>
            <person name="Richards S."/>
            <person name="Strassman J."/>
            <person name="Sucgang R."/>
            <person name="Worley K."/>
            <person name="Schaap P."/>
        </authorList>
    </citation>
    <scope>NUCLEOTIDE SEQUENCE</scope>
    <source>
        <strain evidence="2">QSvi11</strain>
    </source>
</reference>
<comment type="caution">
    <text evidence="2">The sequence shown here is derived from an EMBL/GenBank/DDBJ whole genome shotgun (WGS) entry which is preliminary data.</text>
</comment>
<dbReference type="EMBL" id="AJWJ01000509">
    <property type="protein sequence ID" value="KAF2070318.1"/>
    <property type="molecule type" value="Genomic_DNA"/>
</dbReference>
<evidence type="ECO:0000313" key="2">
    <source>
        <dbReference type="EMBL" id="KAF2070318.1"/>
    </source>
</evidence>
<proteinExistence type="predicted"/>
<evidence type="ECO:0000256" key="1">
    <source>
        <dbReference type="SAM" id="MobiDB-lite"/>
    </source>
</evidence>
<protein>
    <submittedName>
        <fullName evidence="2">Uncharacterized protein</fullName>
    </submittedName>
</protein>
<keyword evidence="3" id="KW-1185">Reference proteome</keyword>
<dbReference type="Proteomes" id="UP000695562">
    <property type="component" value="Unassembled WGS sequence"/>
</dbReference>
<accession>A0A8J4UXC9</accession>